<feature type="non-terminal residue" evidence="6">
    <location>
        <position position="129"/>
    </location>
</feature>
<reference evidence="6" key="1">
    <citation type="journal article" date="2014" name="Front. Microbiol.">
        <title>High frequency of phylogenetically diverse reductive dehalogenase-homologous genes in deep subseafloor sedimentary metagenomes.</title>
        <authorList>
            <person name="Kawai M."/>
            <person name="Futagami T."/>
            <person name="Toyoda A."/>
            <person name="Takaki Y."/>
            <person name="Nishi S."/>
            <person name="Hori S."/>
            <person name="Arai W."/>
            <person name="Tsubouchi T."/>
            <person name="Morono Y."/>
            <person name="Uchiyama I."/>
            <person name="Ito T."/>
            <person name="Fujiyama A."/>
            <person name="Inagaki F."/>
            <person name="Takami H."/>
        </authorList>
    </citation>
    <scope>NUCLEOTIDE SEQUENCE</scope>
    <source>
        <strain evidence="6">Expedition CK06-06</strain>
    </source>
</reference>
<evidence type="ECO:0000256" key="3">
    <source>
        <dbReference type="ARBA" id="ARBA00023002"/>
    </source>
</evidence>
<dbReference type="PANTHER" id="PTHR43371">
    <property type="entry name" value="VITAMIN B12-DEPENDENT RIBONUCLEOTIDE REDUCTASE"/>
    <property type="match status" value="1"/>
</dbReference>
<evidence type="ECO:0000313" key="6">
    <source>
        <dbReference type="EMBL" id="GAF92887.1"/>
    </source>
</evidence>
<evidence type="ECO:0000259" key="5">
    <source>
        <dbReference type="Pfam" id="PF00317"/>
    </source>
</evidence>
<dbReference type="GO" id="GO:0009263">
    <property type="term" value="P:deoxyribonucleotide biosynthetic process"/>
    <property type="evidence" value="ECO:0007669"/>
    <property type="project" value="InterPro"/>
</dbReference>
<dbReference type="GO" id="GO:0004748">
    <property type="term" value="F:ribonucleoside-diphosphate reductase activity, thioredoxin disulfide as acceptor"/>
    <property type="evidence" value="ECO:0007669"/>
    <property type="project" value="InterPro"/>
</dbReference>
<dbReference type="Gene3D" id="3.20.70.20">
    <property type="match status" value="1"/>
</dbReference>
<evidence type="ECO:0000256" key="1">
    <source>
        <dbReference type="ARBA" id="ARBA00001922"/>
    </source>
</evidence>
<dbReference type="AlphaFoldDB" id="X0TXM3"/>
<gene>
    <name evidence="6" type="ORF">S01H1_21192</name>
</gene>
<dbReference type="GO" id="GO:0005524">
    <property type="term" value="F:ATP binding"/>
    <property type="evidence" value="ECO:0007669"/>
    <property type="project" value="InterPro"/>
</dbReference>
<dbReference type="InterPro" id="IPR050862">
    <property type="entry name" value="RdRp_reductase_class-2"/>
</dbReference>
<dbReference type="GO" id="GO:0031419">
    <property type="term" value="F:cobalamin binding"/>
    <property type="evidence" value="ECO:0007669"/>
    <property type="project" value="UniProtKB-KW"/>
</dbReference>
<keyword evidence="2" id="KW-0846">Cobalamin</keyword>
<evidence type="ECO:0000256" key="2">
    <source>
        <dbReference type="ARBA" id="ARBA00022628"/>
    </source>
</evidence>
<keyword evidence="3" id="KW-0560">Oxidoreductase</keyword>
<dbReference type="EMBL" id="BARS01011709">
    <property type="protein sequence ID" value="GAF92887.1"/>
    <property type="molecule type" value="Genomic_DNA"/>
</dbReference>
<organism evidence="6">
    <name type="scientific">marine sediment metagenome</name>
    <dbReference type="NCBI Taxonomy" id="412755"/>
    <lineage>
        <taxon>unclassified sequences</taxon>
        <taxon>metagenomes</taxon>
        <taxon>ecological metagenomes</taxon>
    </lineage>
</organism>
<comment type="caution">
    <text evidence="6">The sequence shown here is derived from an EMBL/GenBank/DDBJ whole genome shotgun (WGS) entry which is preliminary data.</text>
</comment>
<dbReference type="InterPro" id="IPR013509">
    <property type="entry name" value="RNR_lsu_N"/>
</dbReference>
<protein>
    <recommendedName>
        <fullName evidence="5">Ribonucleotide reductase large subunit N-terminal domain-containing protein</fullName>
    </recommendedName>
</protein>
<keyword evidence="4" id="KW-0170">Cobalt</keyword>
<sequence length="129" mass="14640">MTTTSDRSRIERHRRPVALSQNARLVLERRYLTKDDADKPIESPEELFGRVAHSVAQAELSYKPLRDPLDVALWEERFYDLMASLEFLPNSPTLMNAGRELQQLSACFVLPVADSIGGIFESIKHTALI</sequence>
<dbReference type="SUPFAM" id="SSF51998">
    <property type="entry name" value="PFL-like glycyl radical enzymes"/>
    <property type="match status" value="1"/>
</dbReference>
<name>X0TXM3_9ZZZZ</name>
<dbReference type="PANTHER" id="PTHR43371:SF1">
    <property type="entry name" value="RIBONUCLEOSIDE-DIPHOSPHATE REDUCTASE"/>
    <property type="match status" value="1"/>
</dbReference>
<accession>X0TXM3</accession>
<proteinExistence type="predicted"/>
<feature type="domain" description="Ribonucleotide reductase large subunit N-terminal" evidence="5">
    <location>
        <begin position="19"/>
        <end position="101"/>
    </location>
</feature>
<comment type="cofactor">
    <cofactor evidence="1">
        <name>adenosylcob(III)alamin</name>
        <dbReference type="ChEBI" id="CHEBI:18408"/>
    </cofactor>
</comment>
<evidence type="ECO:0000256" key="4">
    <source>
        <dbReference type="ARBA" id="ARBA00023285"/>
    </source>
</evidence>
<dbReference type="Pfam" id="PF00317">
    <property type="entry name" value="Ribonuc_red_lgN"/>
    <property type="match status" value="1"/>
</dbReference>